<dbReference type="GO" id="GO:0000981">
    <property type="term" value="F:DNA-binding transcription factor activity, RNA polymerase II-specific"/>
    <property type="evidence" value="ECO:0007669"/>
    <property type="project" value="TreeGrafter"/>
</dbReference>
<dbReference type="Pfam" id="PF00096">
    <property type="entry name" value="zf-C2H2"/>
    <property type="match status" value="2"/>
</dbReference>
<dbReference type="InterPro" id="IPR013087">
    <property type="entry name" value="Znf_C2H2_type"/>
</dbReference>
<sequence>MHMSSISSLIEKDVNMESFQIFSCSGCPFSYHLFLLKHIKRCHHDMYVRLLRSGEIRESHVLQQLTTPWNHHRFIQPSSHQETERDGQGTATATPQCGESVIKDLLRTHQRIHTGERPFHCSQCGKSFNTGSDYNRHQLTHTGEKPFHCSQCGKSFRESGNLKIHQRIHTGEKPFHCSKCGKSFGFIHVLTAHPAHSHRIETVPLLPV</sequence>
<evidence type="ECO:0000256" key="2">
    <source>
        <dbReference type="ARBA" id="ARBA00022737"/>
    </source>
</evidence>
<dbReference type="KEGG" id="snh:120035116"/>
<dbReference type="RefSeq" id="XP_038837837.1">
    <property type="nucleotide sequence ID" value="XM_038981909.1"/>
</dbReference>
<dbReference type="PROSITE" id="PS00028">
    <property type="entry name" value="ZINC_FINGER_C2H2_1"/>
    <property type="match status" value="3"/>
</dbReference>
<dbReference type="GO" id="GO:0000978">
    <property type="term" value="F:RNA polymerase II cis-regulatory region sequence-specific DNA binding"/>
    <property type="evidence" value="ECO:0007669"/>
    <property type="project" value="TreeGrafter"/>
</dbReference>
<evidence type="ECO:0000256" key="5">
    <source>
        <dbReference type="PROSITE-ProRule" id="PRU00042"/>
    </source>
</evidence>
<feature type="domain" description="C2H2-type" evidence="6">
    <location>
        <begin position="147"/>
        <end position="174"/>
    </location>
</feature>
<keyword evidence="3 5" id="KW-0863">Zinc-finger</keyword>
<keyword evidence="7" id="KW-1185">Reference proteome</keyword>
<feature type="domain" description="C2H2-type" evidence="6">
    <location>
        <begin position="175"/>
        <end position="203"/>
    </location>
</feature>
<dbReference type="Gene3D" id="3.30.160.60">
    <property type="entry name" value="Classic Zinc Finger"/>
    <property type="match status" value="4"/>
</dbReference>
<dbReference type="FunFam" id="3.30.160.60:FF:002281">
    <property type="match status" value="1"/>
</dbReference>
<dbReference type="PANTHER" id="PTHR23226">
    <property type="entry name" value="ZINC FINGER AND SCAN DOMAIN-CONTAINING"/>
    <property type="match status" value="1"/>
</dbReference>
<dbReference type="PROSITE" id="PS50157">
    <property type="entry name" value="ZINC_FINGER_C2H2_2"/>
    <property type="match status" value="3"/>
</dbReference>
<gene>
    <name evidence="8" type="primary">LOC120035116</name>
</gene>
<dbReference type="GO" id="GO:0008270">
    <property type="term" value="F:zinc ion binding"/>
    <property type="evidence" value="ECO:0007669"/>
    <property type="project" value="UniProtKB-KW"/>
</dbReference>
<organism evidence="7 8">
    <name type="scientific">Salvelinus namaycush</name>
    <name type="common">Lake trout</name>
    <name type="synonym">Salmo namaycush</name>
    <dbReference type="NCBI Taxonomy" id="8040"/>
    <lineage>
        <taxon>Eukaryota</taxon>
        <taxon>Metazoa</taxon>
        <taxon>Chordata</taxon>
        <taxon>Craniata</taxon>
        <taxon>Vertebrata</taxon>
        <taxon>Euteleostomi</taxon>
        <taxon>Actinopterygii</taxon>
        <taxon>Neopterygii</taxon>
        <taxon>Teleostei</taxon>
        <taxon>Protacanthopterygii</taxon>
        <taxon>Salmoniformes</taxon>
        <taxon>Salmonidae</taxon>
        <taxon>Salmoninae</taxon>
        <taxon>Salvelinus</taxon>
    </lineage>
</organism>
<dbReference type="InterPro" id="IPR036236">
    <property type="entry name" value="Znf_C2H2_sf"/>
</dbReference>
<name>A0A8U0Q740_SALNM</name>
<dbReference type="AlphaFoldDB" id="A0A8U0Q740"/>
<evidence type="ECO:0000256" key="3">
    <source>
        <dbReference type="ARBA" id="ARBA00022771"/>
    </source>
</evidence>
<evidence type="ECO:0000313" key="8">
    <source>
        <dbReference type="RefSeq" id="XP_038837837.1"/>
    </source>
</evidence>
<dbReference type="PANTHER" id="PTHR23226:SF240">
    <property type="entry name" value="GASTRULA ZINC FINGER PROTEIN XLCGF26.1-LIKE-RELATED"/>
    <property type="match status" value="1"/>
</dbReference>
<reference evidence="8" key="1">
    <citation type="submission" date="2025-08" db="UniProtKB">
        <authorList>
            <consortium name="RefSeq"/>
        </authorList>
    </citation>
    <scope>IDENTIFICATION</scope>
    <source>
        <tissue evidence="8">White muscle</tissue>
    </source>
</reference>
<dbReference type="FunFam" id="3.30.160.60:FF:002343">
    <property type="entry name" value="Zinc finger protein 33A"/>
    <property type="match status" value="1"/>
</dbReference>
<keyword evidence="1" id="KW-0479">Metal-binding</keyword>
<protein>
    <submittedName>
        <fullName evidence="8">Zinc finger protein 345-like</fullName>
    </submittedName>
</protein>
<evidence type="ECO:0000313" key="7">
    <source>
        <dbReference type="Proteomes" id="UP000808372"/>
    </source>
</evidence>
<dbReference type="FunFam" id="3.30.160.60:FF:000100">
    <property type="entry name" value="Zinc finger 45-like"/>
    <property type="match status" value="1"/>
</dbReference>
<evidence type="ECO:0000259" key="6">
    <source>
        <dbReference type="PROSITE" id="PS50157"/>
    </source>
</evidence>
<feature type="domain" description="C2H2-type" evidence="6">
    <location>
        <begin position="119"/>
        <end position="146"/>
    </location>
</feature>
<dbReference type="SUPFAM" id="SSF57667">
    <property type="entry name" value="beta-beta-alpha zinc fingers"/>
    <property type="match status" value="2"/>
</dbReference>
<accession>A0A8U0Q740</accession>
<proteinExistence type="predicted"/>
<keyword evidence="4" id="KW-0862">Zinc</keyword>
<dbReference type="GeneID" id="120035116"/>
<evidence type="ECO:0000256" key="4">
    <source>
        <dbReference type="ARBA" id="ARBA00022833"/>
    </source>
</evidence>
<evidence type="ECO:0000256" key="1">
    <source>
        <dbReference type="ARBA" id="ARBA00022723"/>
    </source>
</evidence>
<dbReference type="Proteomes" id="UP000808372">
    <property type="component" value="Chromosome 42"/>
</dbReference>
<keyword evidence="2" id="KW-0677">Repeat</keyword>
<dbReference type="SMART" id="SM00355">
    <property type="entry name" value="ZnF_C2H2"/>
    <property type="match status" value="4"/>
</dbReference>